<accession>A0A6J4VVB2</accession>
<organism evidence="2">
    <name type="scientific">uncultured Thermomicrobiales bacterium</name>
    <dbReference type="NCBI Taxonomy" id="1645740"/>
    <lineage>
        <taxon>Bacteria</taxon>
        <taxon>Pseudomonadati</taxon>
        <taxon>Thermomicrobiota</taxon>
        <taxon>Thermomicrobia</taxon>
        <taxon>Thermomicrobiales</taxon>
        <taxon>environmental samples</taxon>
    </lineage>
</organism>
<proteinExistence type="predicted"/>
<gene>
    <name evidence="2" type="ORF">AVDCRST_MAG18-5015</name>
</gene>
<dbReference type="EMBL" id="CADCWN010000401">
    <property type="protein sequence ID" value="CAA9590418.1"/>
    <property type="molecule type" value="Genomic_DNA"/>
</dbReference>
<reference evidence="2" key="1">
    <citation type="submission" date="2020-02" db="EMBL/GenBank/DDBJ databases">
        <authorList>
            <person name="Meier V. D."/>
        </authorList>
    </citation>
    <scope>NUCLEOTIDE SEQUENCE</scope>
    <source>
        <strain evidence="2">AVDCRST_MAG18</strain>
    </source>
</reference>
<name>A0A6J4VVB2_9BACT</name>
<feature type="non-terminal residue" evidence="2">
    <location>
        <position position="82"/>
    </location>
</feature>
<protein>
    <submittedName>
        <fullName evidence="2">Uncharacterized protein</fullName>
    </submittedName>
</protein>
<feature type="non-terminal residue" evidence="2">
    <location>
        <position position="1"/>
    </location>
</feature>
<evidence type="ECO:0000313" key="2">
    <source>
        <dbReference type="EMBL" id="CAA9590418.1"/>
    </source>
</evidence>
<dbReference type="AlphaFoldDB" id="A0A6J4VVB2"/>
<feature type="region of interest" description="Disordered" evidence="1">
    <location>
        <begin position="1"/>
        <end position="82"/>
    </location>
</feature>
<sequence length="82" mass="8031">GYAQESARPGGGRRPGPTPGDADRGEHTCGVGRSTAVGPRTTTTAALGRREHRVVGQGLRPVLAGAGGGGGPRGRAAPHGAI</sequence>
<evidence type="ECO:0000256" key="1">
    <source>
        <dbReference type="SAM" id="MobiDB-lite"/>
    </source>
</evidence>